<dbReference type="Proteomes" id="UP001596407">
    <property type="component" value="Unassembled WGS sequence"/>
</dbReference>
<evidence type="ECO:0000313" key="2">
    <source>
        <dbReference type="Proteomes" id="UP001596407"/>
    </source>
</evidence>
<dbReference type="EMBL" id="JBHSZH010000005">
    <property type="protein sequence ID" value="MFC7081371.1"/>
    <property type="molecule type" value="Genomic_DNA"/>
</dbReference>
<name>A0ABD5WLI2_9EURY</name>
<comment type="caution">
    <text evidence="1">The sequence shown here is derived from an EMBL/GenBank/DDBJ whole genome shotgun (WGS) entry which is preliminary data.</text>
</comment>
<protein>
    <submittedName>
        <fullName evidence="1">Uncharacterized protein</fullName>
    </submittedName>
</protein>
<gene>
    <name evidence="1" type="ORF">ACFQJ6_15915</name>
</gene>
<dbReference type="AlphaFoldDB" id="A0ABD5WLI2"/>
<sequence length="53" mass="5761">MTRSAEVRVAGRAVRLDPEFSPFTVPPESFDEMTSLAGTAWTRALACEGVYSP</sequence>
<organism evidence="1 2">
    <name type="scientific">Halorussus caseinilyticus</name>
    <dbReference type="NCBI Taxonomy" id="3034025"/>
    <lineage>
        <taxon>Archaea</taxon>
        <taxon>Methanobacteriati</taxon>
        <taxon>Methanobacteriota</taxon>
        <taxon>Stenosarchaea group</taxon>
        <taxon>Halobacteria</taxon>
        <taxon>Halobacteriales</taxon>
        <taxon>Haladaptataceae</taxon>
        <taxon>Halorussus</taxon>
    </lineage>
</organism>
<evidence type="ECO:0000313" key="1">
    <source>
        <dbReference type="EMBL" id="MFC7081371.1"/>
    </source>
</evidence>
<accession>A0ABD5WLI2</accession>
<proteinExistence type="predicted"/>
<reference evidence="1 2" key="1">
    <citation type="journal article" date="2019" name="Int. J. Syst. Evol. Microbiol.">
        <title>The Global Catalogue of Microorganisms (GCM) 10K type strain sequencing project: providing services to taxonomists for standard genome sequencing and annotation.</title>
        <authorList>
            <consortium name="The Broad Institute Genomics Platform"/>
            <consortium name="The Broad Institute Genome Sequencing Center for Infectious Disease"/>
            <person name="Wu L."/>
            <person name="Ma J."/>
        </authorList>
    </citation>
    <scope>NUCLEOTIDE SEQUENCE [LARGE SCALE GENOMIC DNA]</scope>
    <source>
        <strain evidence="1 2">DT72</strain>
    </source>
</reference>
<dbReference type="RefSeq" id="WP_382210030.1">
    <property type="nucleotide sequence ID" value="NZ_JBHSZH010000005.1"/>
</dbReference>
<keyword evidence="2" id="KW-1185">Reference proteome</keyword>